<feature type="transmembrane region" description="Helical" evidence="1">
    <location>
        <begin position="119"/>
        <end position="145"/>
    </location>
</feature>
<keyword evidence="1" id="KW-0812">Transmembrane</keyword>
<keyword evidence="1" id="KW-1133">Transmembrane helix</keyword>
<feature type="transmembrane region" description="Helical" evidence="1">
    <location>
        <begin position="76"/>
        <end position="98"/>
    </location>
</feature>
<sequence>MTGTLRLLRLVLRRDRFVLPFWVLGLGLLPYIYVTGFDTLFATVQERIQYARISAANAGFVGLYGPLHGDSIGELVVWRGGFSPVLVGLAALLTVIRHTRADEEAGRTELIRATVVGRFAPMAAALLTTAAAGLVMGVIVTVTLIGQGLPAGGSVALGAVFAISVWMFAGVGALAAQLSGTARGARAIGVLVLGVVWVLRLAGDISATGDGSLSWLSWLSPIGWVHRVFPFGADDWWPAVLAVVVTLATVVVSAYLLTRRDLGGGLLAGRLGPAAAAASLRSPVALAWRLHRGLLFGWVGGFAALGLIFGAVAASVVALAEDSAGVGEMFARIGGSDGVLDGYFGTVAPICGIMAACYAIQAALRIRDEEQTGHAEAILSTDVSRVAWAGSHLLFALAGPAVALLAEGLFTGLVHGDVALMVKVALVQLPAVWVLAGLAMLLIGVAPRAAAAAWAGVAVVLLLMLVGPLLEFDQWVLDLSPFTHVPHLPAASLSAVPLMNLTLIAAALGGAGLLALRRRDVPG</sequence>
<evidence type="ECO:0000256" key="1">
    <source>
        <dbReference type="SAM" id="Phobius"/>
    </source>
</evidence>
<feature type="transmembrane region" description="Helical" evidence="1">
    <location>
        <begin position="187"/>
        <end position="207"/>
    </location>
</feature>
<dbReference type="EMBL" id="PVMZ01000001">
    <property type="protein sequence ID" value="PRX26032.1"/>
    <property type="molecule type" value="Genomic_DNA"/>
</dbReference>
<keyword evidence="1" id="KW-0472">Membrane</keyword>
<feature type="transmembrane region" description="Helical" evidence="1">
    <location>
        <begin position="236"/>
        <end position="257"/>
    </location>
</feature>
<feature type="transmembrane region" description="Helical" evidence="1">
    <location>
        <begin position="17"/>
        <end position="34"/>
    </location>
</feature>
<feature type="transmembrane region" description="Helical" evidence="1">
    <location>
        <begin position="490"/>
        <end position="516"/>
    </location>
</feature>
<feature type="transmembrane region" description="Helical" evidence="1">
    <location>
        <begin position="151"/>
        <end position="175"/>
    </location>
</feature>
<proteinExistence type="predicted"/>
<feature type="transmembrane region" description="Helical" evidence="1">
    <location>
        <begin position="340"/>
        <end position="360"/>
    </location>
</feature>
<reference evidence="2 3" key="1">
    <citation type="submission" date="2018-03" db="EMBL/GenBank/DDBJ databases">
        <title>Genomic Encyclopedia of Archaeal and Bacterial Type Strains, Phase II (KMG-II): from individual species to whole genera.</title>
        <authorList>
            <person name="Goeker M."/>
        </authorList>
    </citation>
    <scope>NUCLEOTIDE SEQUENCE [LARGE SCALE GENOMIC DNA]</scope>
    <source>
        <strain evidence="2 3">DSM 43146</strain>
    </source>
</reference>
<feature type="transmembrane region" description="Helical" evidence="1">
    <location>
        <begin position="420"/>
        <end position="443"/>
    </location>
</feature>
<feature type="transmembrane region" description="Helical" evidence="1">
    <location>
        <begin position="295"/>
        <end position="320"/>
    </location>
</feature>
<dbReference type="RefSeq" id="WP_106315669.1">
    <property type="nucleotide sequence ID" value="NZ_BOMO01000121.1"/>
</dbReference>
<keyword evidence="3" id="KW-1185">Reference proteome</keyword>
<feature type="transmembrane region" description="Helical" evidence="1">
    <location>
        <begin position="450"/>
        <end position="470"/>
    </location>
</feature>
<evidence type="ECO:0000313" key="3">
    <source>
        <dbReference type="Proteomes" id="UP000239415"/>
    </source>
</evidence>
<feature type="transmembrane region" description="Helical" evidence="1">
    <location>
        <begin position="393"/>
        <end position="414"/>
    </location>
</feature>
<dbReference type="Proteomes" id="UP000239415">
    <property type="component" value="Unassembled WGS sequence"/>
</dbReference>
<organism evidence="2 3">
    <name type="scientific">Actinoplanes italicus</name>
    <dbReference type="NCBI Taxonomy" id="113567"/>
    <lineage>
        <taxon>Bacteria</taxon>
        <taxon>Bacillati</taxon>
        <taxon>Actinomycetota</taxon>
        <taxon>Actinomycetes</taxon>
        <taxon>Micromonosporales</taxon>
        <taxon>Micromonosporaceae</taxon>
        <taxon>Actinoplanes</taxon>
    </lineage>
</organism>
<protein>
    <submittedName>
        <fullName evidence="2">ABC-2 type transport system permease protein</fullName>
    </submittedName>
</protein>
<dbReference type="AlphaFoldDB" id="A0A2T0KQL9"/>
<evidence type="ECO:0000313" key="2">
    <source>
        <dbReference type="EMBL" id="PRX26032.1"/>
    </source>
</evidence>
<dbReference type="OrthoDB" id="2014935at2"/>
<comment type="caution">
    <text evidence="2">The sequence shown here is derived from an EMBL/GenBank/DDBJ whole genome shotgun (WGS) entry which is preliminary data.</text>
</comment>
<accession>A0A2T0KQL9</accession>
<gene>
    <name evidence="2" type="ORF">CLV67_101760</name>
</gene>
<name>A0A2T0KQL9_9ACTN</name>